<dbReference type="Pfam" id="PF01661">
    <property type="entry name" value="Macro"/>
    <property type="match status" value="1"/>
</dbReference>
<organism evidence="2 3">
    <name type="scientific">Candidatus Segetimicrobium genomatis</name>
    <dbReference type="NCBI Taxonomy" id="2569760"/>
    <lineage>
        <taxon>Bacteria</taxon>
        <taxon>Bacillati</taxon>
        <taxon>Candidatus Sysuimicrobiota</taxon>
        <taxon>Candidatus Sysuimicrobiia</taxon>
        <taxon>Candidatus Sysuimicrobiales</taxon>
        <taxon>Candidatus Segetimicrobiaceae</taxon>
        <taxon>Candidatus Segetimicrobium</taxon>
    </lineage>
</organism>
<dbReference type="PANTHER" id="PTHR11106:SF111">
    <property type="entry name" value="MACRO DOMAIN-CONTAINING PROTEIN"/>
    <property type="match status" value="1"/>
</dbReference>
<dbReference type="AlphaFoldDB" id="A0A537JFV8"/>
<dbReference type="InterPro" id="IPR002589">
    <property type="entry name" value="Macro_dom"/>
</dbReference>
<sequence length="178" mass="18291">MPSCDHHVGGARVRVVKGDITALSCEAIVNAANNHLWMGGGVAGAIKQRGGPEIEQEAMRRGPVPVGEAVATGAGRLPARYVIHAVTMGQDLATSEPSIRAATRSALRLADRLGLRSIALPALGTGVGGFPVDRAAAAMVDEVAAHLSHGSGLSEVVLALYDAPAHAAFVQALRRLAR</sequence>
<dbReference type="PROSITE" id="PS51154">
    <property type="entry name" value="MACRO"/>
    <property type="match status" value="1"/>
</dbReference>
<name>A0A537JFV8_9BACT</name>
<proteinExistence type="predicted"/>
<gene>
    <name evidence="2" type="ORF">E6H03_05555</name>
</gene>
<dbReference type="SMART" id="SM00506">
    <property type="entry name" value="A1pp"/>
    <property type="match status" value="1"/>
</dbReference>
<dbReference type="SUPFAM" id="SSF52949">
    <property type="entry name" value="Macro domain-like"/>
    <property type="match status" value="1"/>
</dbReference>
<dbReference type="PANTHER" id="PTHR11106">
    <property type="entry name" value="GANGLIOSIDE INDUCED DIFFERENTIATION ASSOCIATED PROTEIN 2-RELATED"/>
    <property type="match status" value="1"/>
</dbReference>
<feature type="domain" description="Macro" evidence="1">
    <location>
        <begin position="1"/>
        <end position="177"/>
    </location>
</feature>
<evidence type="ECO:0000313" key="3">
    <source>
        <dbReference type="Proteomes" id="UP000318093"/>
    </source>
</evidence>
<dbReference type="Proteomes" id="UP000318093">
    <property type="component" value="Unassembled WGS sequence"/>
</dbReference>
<evidence type="ECO:0000313" key="2">
    <source>
        <dbReference type="EMBL" id="TMI82429.1"/>
    </source>
</evidence>
<protein>
    <submittedName>
        <fullName evidence="2">Macro domain-containing protein</fullName>
    </submittedName>
</protein>
<evidence type="ECO:0000259" key="1">
    <source>
        <dbReference type="PROSITE" id="PS51154"/>
    </source>
</evidence>
<comment type="caution">
    <text evidence="2">The sequence shown here is derived from an EMBL/GenBank/DDBJ whole genome shotgun (WGS) entry which is preliminary data.</text>
</comment>
<dbReference type="EMBL" id="VBAN01000163">
    <property type="protein sequence ID" value="TMI82429.1"/>
    <property type="molecule type" value="Genomic_DNA"/>
</dbReference>
<accession>A0A537JFV8</accession>
<reference evidence="2 3" key="1">
    <citation type="journal article" date="2019" name="Nat. Microbiol.">
        <title>Mediterranean grassland soil C-N compound turnover is dependent on rainfall and depth, and is mediated by genomically divergent microorganisms.</title>
        <authorList>
            <person name="Diamond S."/>
            <person name="Andeer P.F."/>
            <person name="Li Z."/>
            <person name="Crits-Christoph A."/>
            <person name="Burstein D."/>
            <person name="Anantharaman K."/>
            <person name="Lane K.R."/>
            <person name="Thomas B.C."/>
            <person name="Pan C."/>
            <person name="Northen T.R."/>
            <person name="Banfield J.F."/>
        </authorList>
    </citation>
    <scope>NUCLEOTIDE SEQUENCE [LARGE SCALE GENOMIC DNA]</scope>
    <source>
        <strain evidence="2">NP_6</strain>
    </source>
</reference>
<dbReference type="InterPro" id="IPR043472">
    <property type="entry name" value="Macro_dom-like"/>
</dbReference>
<dbReference type="Gene3D" id="3.40.220.10">
    <property type="entry name" value="Leucine Aminopeptidase, subunit E, domain 1"/>
    <property type="match status" value="1"/>
</dbReference>